<accession>A0A1L5FCS3</accession>
<keyword evidence="1" id="KW-1133">Transmembrane helix</keyword>
<protein>
    <submittedName>
        <fullName evidence="2">Uncharacterized protein</fullName>
    </submittedName>
</protein>
<reference evidence="2 3" key="1">
    <citation type="submission" date="2016-12" db="EMBL/GenBank/DDBJ databases">
        <title>Complete genome sequence of Clostridium kluyveri JZZ isolated from the pit mud of a Chinese flavor liquor-making factory.</title>
        <authorList>
            <person name="Wang Y."/>
        </authorList>
    </citation>
    <scope>NUCLEOTIDE SEQUENCE [LARGE SCALE GENOMIC DNA]</scope>
    <source>
        <strain evidence="2 3">JZZ</strain>
    </source>
</reference>
<feature type="transmembrane region" description="Helical" evidence="1">
    <location>
        <begin position="201"/>
        <end position="226"/>
    </location>
</feature>
<feature type="transmembrane region" description="Helical" evidence="1">
    <location>
        <begin position="160"/>
        <end position="181"/>
    </location>
</feature>
<keyword evidence="1" id="KW-0812">Transmembrane</keyword>
<gene>
    <name evidence="2" type="ORF">BS101_19920</name>
</gene>
<feature type="transmembrane region" description="Helical" evidence="1">
    <location>
        <begin position="24"/>
        <end position="45"/>
    </location>
</feature>
<dbReference type="Proteomes" id="UP000184604">
    <property type="component" value="Chromosome"/>
</dbReference>
<feature type="transmembrane region" description="Helical" evidence="1">
    <location>
        <begin position="57"/>
        <end position="77"/>
    </location>
</feature>
<sequence>MKDTILCLMDFFKRKNHPNSDNKFVTGIYLSLGIIMDIILFNSLSQLIYLDKIEKNIVVSGYFVMIIVIYAIVTIPSKIKNINDIKILFTLPINYKEIFISIILNDSTVFINIGSIVSFFVPALFFQHSFISFLILLLESTFIFIFAELLILILCVLIKLMFYGITISISTIIVIILIIIVVLPNYSSIICYFGHMYLYKAWMLCSIIFLLELSLCKTLQLMFICYKYFVQRC</sequence>
<organism evidence="2 3">
    <name type="scientific">Clostridium kluyveri</name>
    <dbReference type="NCBI Taxonomy" id="1534"/>
    <lineage>
        <taxon>Bacteria</taxon>
        <taxon>Bacillati</taxon>
        <taxon>Bacillota</taxon>
        <taxon>Clostridia</taxon>
        <taxon>Eubacteriales</taxon>
        <taxon>Clostridiaceae</taxon>
        <taxon>Clostridium</taxon>
    </lineage>
</organism>
<proteinExistence type="predicted"/>
<dbReference type="RefSeq" id="WP_073540373.1">
    <property type="nucleotide sequence ID" value="NZ_CP018335.1"/>
</dbReference>
<keyword evidence="1" id="KW-0472">Membrane</keyword>
<name>A0A1L5FCS3_CLOKL</name>
<evidence type="ECO:0000313" key="3">
    <source>
        <dbReference type="Proteomes" id="UP000184604"/>
    </source>
</evidence>
<evidence type="ECO:0000313" key="2">
    <source>
        <dbReference type="EMBL" id="APM40814.1"/>
    </source>
</evidence>
<dbReference type="AlphaFoldDB" id="A0A1L5FCS3"/>
<evidence type="ECO:0000256" key="1">
    <source>
        <dbReference type="SAM" id="Phobius"/>
    </source>
</evidence>
<feature type="transmembrane region" description="Helical" evidence="1">
    <location>
        <begin position="98"/>
        <end position="125"/>
    </location>
</feature>
<dbReference type="EMBL" id="CP018335">
    <property type="protein sequence ID" value="APM40814.1"/>
    <property type="molecule type" value="Genomic_DNA"/>
</dbReference>
<feature type="transmembrane region" description="Helical" evidence="1">
    <location>
        <begin position="131"/>
        <end position="153"/>
    </location>
</feature>